<dbReference type="AlphaFoldDB" id="A0A9P3GNV9"/>
<name>A0A9P3GNV9_9APHY</name>
<evidence type="ECO:0000313" key="2">
    <source>
        <dbReference type="EMBL" id="GJE98378.1"/>
    </source>
</evidence>
<accession>A0A9P3GNV9</accession>
<feature type="region of interest" description="Disordered" evidence="1">
    <location>
        <begin position="142"/>
        <end position="173"/>
    </location>
</feature>
<protein>
    <submittedName>
        <fullName evidence="2">Uncharacterized protein</fullName>
    </submittedName>
</protein>
<proteinExistence type="predicted"/>
<reference evidence="2 3" key="1">
    <citation type="submission" date="2021-08" db="EMBL/GenBank/DDBJ databases">
        <title>Draft Genome Sequence of Phanerochaete sordida strain YK-624.</title>
        <authorList>
            <person name="Mori T."/>
            <person name="Dohra H."/>
            <person name="Suzuki T."/>
            <person name="Kawagishi H."/>
            <person name="Hirai H."/>
        </authorList>
    </citation>
    <scope>NUCLEOTIDE SEQUENCE [LARGE SCALE GENOMIC DNA]</scope>
    <source>
        <strain evidence="2 3">YK-624</strain>
    </source>
</reference>
<evidence type="ECO:0000313" key="3">
    <source>
        <dbReference type="Proteomes" id="UP000703269"/>
    </source>
</evidence>
<gene>
    <name evidence="2" type="ORF">PsYK624_146070</name>
</gene>
<keyword evidence="3" id="KW-1185">Reference proteome</keyword>
<feature type="compositionally biased region" description="Acidic residues" evidence="1">
    <location>
        <begin position="163"/>
        <end position="173"/>
    </location>
</feature>
<sequence length="173" mass="19312">MDTDSSGDYMNTDGSGTGSGNGSSNGMDVDGEDRLPSPVSDVAGPVWPQDWTYCDVVYGFHECDRAARAAKARIAGSVTVQERFKQIFPGIKWVRSSYYKHVARWSNAPSSVGDKYRNLGHAEKARYSNFLAEVPNPRAKLENAKKRIKRQQSRQLSVKSEEQESDENDEDEE</sequence>
<organism evidence="2 3">
    <name type="scientific">Phanerochaete sordida</name>
    <dbReference type="NCBI Taxonomy" id="48140"/>
    <lineage>
        <taxon>Eukaryota</taxon>
        <taxon>Fungi</taxon>
        <taxon>Dikarya</taxon>
        <taxon>Basidiomycota</taxon>
        <taxon>Agaricomycotina</taxon>
        <taxon>Agaricomycetes</taxon>
        <taxon>Polyporales</taxon>
        <taxon>Phanerochaetaceae</taxon>
        <taxon>Phanerochaete</taxon>
    </lineage>
</organism>
<dbReference type="EMBL" id="BPQB01000086">
    <property type="protein sequence ID" value="GJE98378.1"/>
    <property type="molecule type" value="Genomic_DNA"/>
</dbReference>
<comment type="caution">
    <text evidence="2">The sequence shown here is derived from an EMBL/GenBank/DDBJ whole genome shotgun (WGS) entry which is preliminary data.</text>
</comment>
<evidence type="ECO:0000256" key="1">
    <source>
        <dbReference type="SAM" id="MobiDB-lite"/>
    </source>
</evidence>
<feature type="region of interest" description="Disordered" evidence="1">
    <location>
        <begin position="1"/>
        <end position="39"/>
    </location>
</feature>
<dbReference type="Proteomes" id="UP000703269">
    <property type="component" value="Unassembled WGS sequence"/>
</dbReference>